<protein>
    <submittedName>
        <fullName evidence="1">Uncharacterized protein</fullName>
    </submittedName>
</protein>
<gene>
    <name evidence="1" type="ORF">ISP17_13710</name>
</gene>
<name>A0ABW8JV28_9GAMM</name>
<sequence length="160" mass="16948">MSDPKASVQDLIDEGFNASQFGSPADFDTVTTGYLAKVLKSAGLWVEQKMGAATYAALASGTYAEDCARQAEVGYATAELYRRRYTFVESNASSALAKDQAMVLTELRRRAAAALDDARYWLGEGMRASGQDDSDLYDGSGLASGVVETGRYPSLTGGAA</sequence>
<accession>A0ABW8JV28</accession>
<evidence type="ECO:0000313" key="1">
    <source>
        <dbReference type="EMBL" id="MFK2905013.1"/>
    </source>
</evidence>
<keyword evidence="2" id="KW-1185">Reference proteome</keyword>
<organism evidence="1 2">
    <name type="scientific">Dyella ginsengisoli</name>
    <dbReference type="NCBI Taxonomy" id="363848"/>
    <lineage>
        <taxon>Bacteria</taxon>
        <taxon>Pseudomonadati</taxon>
        <taxon>Pseudomonadota</taxon>
        <taxon>Gammaproteobacteria</taxon>
        <taxon>Lysobacterales</taxon>
        <taxon>Rhodanobacteraceae</taxon>
        <taxon>Dyella</taxon>
    </lineage>
</organism>
<evidence type="ECO:0000313" key="2">
    <source>
        <dbReference type="Proteomes" id="UP001620460"/>
    </source>
</evidence>
<reference evidence="1 2" key="1">
    <citation type="submission" date="2020-10" db="EMBL/GenBank/DDBJ databases">
        <title>Phylogeny of dyella-like bacteria.</title>
        <authorList>
            <person name="Fu J."/>
        </authorList>
    </citation>
    <scope>NUCLEOTIDE SEQUENCE [LARGE SCALE GENOMIC DNA]</scope>
    <source>
        <strain evidence="1 2">Gsoil3046</strain>
    </source>
</reference>
<dbReference type="RefSeq" id="WP_404634057.1">
    <property type="nucleotide sequence ID" value="NZ_JADIKM010000003.1"/>
</dbReference>
<comment type="caution">
    <text evidence="1">The sequence shown here is derived from an EMBL/GenBank/DDBJ whole genome shotgun (WGS) entry which is preliminary data.</text>
</comment>
<dbReference type="EMBL" id="JADIKM010000003">
    <property type="protein sequence ID" value="MFK2905013.1"/>
    <property type="molecule type" value="Genomic_DNA"/>
</dbReference>
<proteinExistence type="predicted"/>
<dbReference type="Proteomes" id="UP001620460">
    <property type="component" value="Unassembled WGS sequence"/>
</dbReference>